<comment type="caution">
    <text evidence="1">The sequence shown here is derived from an EMBL/GenBank/DDBJ whole genome shotgun (WGS) entry which is preliminary data.</text>
</comment>
<dbReference type="AlphaFoldDB" id="A0A4Y7TJH2"/>
<organism evidence="1 2">
    <name type="scientific">Coprinellus micaceus</name>
    <name type="common">Glistening ink-cap mushroom</name>
    <name type="synonym">Coprinus micaceus</name>
    <dbReference type="NCBI Taxonomy" id="71717"/>
    <lineage>
        <taxon>Eukaryota</taxon>
        <taxon>Fungi</taxon>
        <taxon>Dikarya</taxon>
        <taxon>Basidiomycota</taxon>
        <taxon>Agaricomycotina</taxon>
        <taxon>Agaricomycetes</taxon>
        <taxon>Agaricomycetidae</taxon>
        <taxon>Agaricales</taxon>
        <taxon>Agaricineae</taxon>
        <taxon>Psathyrellaceae</taxon>
        <taxon>Coprinellus</taxon>
    </lineage>
</organism>
<dbReference type="Proteomes" id="UP000298030">
    <property type="component" value="Unassembled WGS sequence"/>
</dbReference>
<sequence length="150" mass="16964">MELLELGKLRDNALITVAGCFGIPQQAGRMVLWPSSSTNWVLIVSNIRATKDRTQLPTQDIGERQLGPSTSVETNELMPCLHQKTTLVVQRCRQRKKEQRTAHQKTPTLSFIACRLRCKGDVSEMTRSFGLRGNMEYLRLPLFLPCDCST</sequence>
<evidence type="ECO:0000313" key="2">
    <source>
        <dbReference type="Proteomes" id="UP000298030"/>
    </source>
</evidence>
<name>A0A4Y7TJH2_COPMI</name>
<protein>
    <submittedName>
        <fullName evidence="1">Uncharacterized protein</fullName>
    </submittedName>
</protein>
<evidence type="ECO:0000313" key="1">
    <source>
        <dbReference type="EMBL" id="TEB34337.1"/>
    </source>
</evidence>
<proteinExistence type="predicted"/>
<reference evidence="1 2" key="1">
    <citation type="journal article" date="2019" name="Nat. Ecol. Evol.">
        <title>Megaphylogeny resolves global patterns of mushroom evolution.</title>
        <authorList>
            <person name="Varga T."/>
            <person name="Krizsan K."/>
            <person name="Foldi C."/>
            <person name="Dima B."/>
            <person name="Sanchez-Garcia M."/>
            <person name="Sanchez-Ramirez S."/>
            <person name="Szollosi G.J."/>
            <person name="Szarkandi J.G."/>
            <person name="Papp V."/>
            <person name="Albert L."/>
            <person name="Andreopoulos W."/>
            <person name="Angelini C."/>
            <person name="Antonin V."/>
            <person name="Barry K.W."/>
            <person name="Bougher N.L."/>
            <person name="Buchanan P."/>
            <person name="Buyck B."/>
            <person name="Bense V."/>
            <person name="Catcheside P."/>
            <person name="Chovatia M."/>
            <person name="Cooper J."/>
            <person name="Damon W."/>
            <person name="Desjardin D."/>
            <person name="Finy P."/>
            <person name="Geml J."/>
            <person name="Haridas S."/>
            <person name="Hughes K."/>
            <person name="Justo A."/>
            <person name="Karasinski D."/>
            <person name="Kautmanova I."/>
            <person name="Kiss B."/>
            <person name="Kocsube S."/>
            <person name="Kotiranta H."/>
            <person name="LaButti K.M."/>
            <person name="Lechner B.E."/>
            <person name="Liimatainen K."/>
            <person name="Lipzen A."/>
            <person name="Lukacs Z."/>
            <person name="Mihaltcheva S."/>
            <person name="Morgado L.N."/>
            <person name="Niskanen T."/>
            <person name="Noordeloos M.E."/>
            <person name="Ohm R.A."/>
            <person name="Ortiz-Santana B."/>
            <person name="Ovrebo C."/>
            <person name="Racz N."/>
            <person name="Riley R."/>
            <person name="Savchenko A."/>
            <person name="Shiryaev A."/>
            <person name="Soop K."/>
            <person name="Spirin V."/>
            <person name="Szebenyi C."/>
            <person name="Tomsovsky M."/>
            <person name="Tulloss R.E."/>
            <person name="Uehling J."/>
            <person name="Grigoriev I.V."/>
            <person name="Vagvolgyi C."/>
            <person name="Papp T."/>
            <person name="Martin F.M."/>
            <person name="Miettinen O."/>
            <person name="Hibbett D.S."/>
            <person name="Nagy L.G."/>
        </authorList>
    </citation>
    <scope>NUCLEOTIDE SEQUENCE [LARGE SCALE GENOMIC DNA]</scope>
    <source>
        <strain evidence="1 2">FP101781</strain>
    </source>
</reference>
<dbReference type="EMBL" id="QPFP01000010">
    <property type="protein sequence ID" value="TEB34337.1"/>
    <property type="molecule type" value="Genomic_DNA"/>
</dbReference>
<gene>
    <name evidence="1" type="ORF">FA13DRAFT_1729854</name>
</gene>
<accession>A0A4Y7TJH2</accession>
<keyword evidence="2" id="KW-1185">Reference proteome</keyword>